<dbReference type="EMBL" id="GG666603">
    <property type="protein sequence ID" value="EEN49969.1"/>
    <property type="molecule type" value="Genomic_DNA"/>
</dbReference>
<reference evidence="2" key="1">
    <citation type="journal article" date="2008" name="Nature">
        <title>The amphioxus genome and the evolution of the chordate karyotype.</title>
        <authorList>
            <consortium name="US DOE Joint Genome Institute (JGI-PGF)"/>
            <person name="Putnam N.H."/>
            <person name="Butts T."/>
            <person name="Ferrier D.E.K."/>
            <person name="Furlong R.F."/>
            <person name="Hellsten U."/>
            <person name="Kawashima T."/>
            <person name="Robinson-Rechavi M."/>
            <person name="Shoguchi E."/>
            <person name="Terry A."/>
            <person name="Yu J.-K."/>
            <person name="Benito-Gutierrez E.L."/>
            <person name="Dubchak I."/>
            <person name="Garcia-Fernandez J."/>
            <person name="Gibson-Brown J.J."/>
            <person name="Grigoriev I.V."/>
            <person name="Horton A.C."/>
            <person name="de Jong P.J."/>
            <person name="Jurka J."/>
            <person name="Kapitonov V.V."/>
            <person name="Kohara Y."/>
            <person name="Kuroki Y."/>
            <person name="Lindquist E."/>
            <person name="Lucas S."/>
            <person name="Osoegawa K."/>
            <person name="Pennacchio L.A."/>
            <person name="Salamov A.A."/>
            <person name="Satou Y."/>
            <person name="Sauka-Spengler T."/>
            <person name="Schmutz J."/>
            <person name="Shin-I T."/>
            <person name="Toyoda A."/>
            <person name="Bronner-Fraser M."/>
            <person name="Fujiyama A."/>
            <person name="Holland L.Z."/>
            <person name="Holland P.W.H."/>
            <person name="Satoh N."/>
            <person name="Rokhsar D.S."/>
        </authorList>
    </citation>
    <scope>NUCLEOTIDE SEQUENCE [LARGE SCALE GENOMIC DNA]</scope>
    <source>
        <strain evidence="2">S238N-H82</strain>
        <tissue evidence="2">Testes</tissue>
    </source>
</reference>
<feature type="compositionally biased region" description="Polar residues" evidence="1">
    <location>
        <begin position="72"/>
        <end position="89"/>
    </location>
</feature>
<evidence type="ECO:0000256" key="1">
    <source>
        <dbReference type="SAM" id="MobiDB-lite"/>
    </source>
</evidence>
<protein>
    <submittedName>
        <fullName evidence="2">Uncharacterized protein</fullName>
    </submittedName>
</protein>
<proteinExistence type="predicted"/>
<organism>
    <name type="scientific">Branchiostoma floridae</name>
    <name type="common">Florida lancelet</name>
    <name type="synonym">Amphioxus</name>
    <dbReference type="NCBI Taxonomy" id="7739"/>
    <lineage>
        <taxon>Eukaryota</taxon>
        <taxon>Metazoa</taxon>
        <taxon>Chordata</taxon>
        <taxon>Cephalochordata</taxon>
        <taxon>Leptocardii</taxon>
        <taxon>Amphioxiformes</taxon>
        <taxon>Branchiostomatidae</taxon>
        <taxon>Branchiostoma</taxon>
    </lineage>
</organism>
<dbReference type="InParanoid" id="C3ZAT2"/>
<dbReference type="AlphaFoldDB" id="C3ZAT2"/>
<gene>
    <name evidence="2" type="ORF">BRAFLDRAFT_68605</name>
</gene>
<sequence length="288" mass="31464">METWPVSQHLTGCFLPSIVHPSSSHLGQACVQLELEHGRSLEQVVAGGGRHLSVTPGSQGTFEGQNSDRHPPNTQGGDENQLGTGSSALPGQPPGGFNFPILPPQSAATSAAWRRGRQGLHKAKVAGWAANNGSPCSRSILSFILRLQSAFASFILSLHHDVNDAGFNLPDKKARHYPNKDIKERQRIPRIEMQTRGCGTDSRQRDAHFSGNVIGHSFLSSQREEGQGFHPDVLWSRDKRQRYWMKGGQGPTAAGVLRDLLCRGNKPEMLIQTSLYKNSGQTVKILPK</sequence>
<feature type="region of interest" description="Disordered" evidence="1">
    <location>
        <begin position="49"/>
        <end position="97"/>
    </location>
</feature>
<name>C3ZAT2_BRAFL</name>
<accession>C3ZAT2</accession>
<feature type="compositionally biased region" description="Polar residues" evidence="1">
    <location>
        <begin position="55"/>
        <end position="65"/>
    </location>
</feature>
<evidence type="ECO:0000313" key="2">
    <source>
        <dbReference type="EMBL" id="EEN49969.1"/>
    </source>
</evidence>